<feature type="region of interest" description="Disordered" evidence="1">
    <location>
        <begin position="68"/>
        <end position="184"/>
    </location>
</feature>
<evidence type="ECO:0000313" key="2">
    <source>
        <dbReference type="EMBL" id="CAD2217707.1"/>
    </source>
</evidence>
<reference evidence="2 3" key="1">
    <citation type="submission" date="2020-08" db="EMBL/GenBank/DDBJ databases">
        <authorList>
            <person name="Newling K."/>
            <person name="Davey J."/>
            <person name="Forrester S."/>
        </authorList>
    </citation>
    <scope>NUCLEOTIDE SEQUENCE [LARGE SCALE GENOMIC DNA]</scope>
    <source>
        <strain evidence="3">Crithidia deanei Carvalho (ATCC PRA-265)</strain>
    </source>
</reference>
<protein>
    <submittedName>
        <fullName evidence="2">Uncharacterized protein</fullName>
    </submittedName>
</protein>
<evidence type="ECO:0000256" key="1">
    <source>
        <dbReference type="SAM" id="MobiDB-lite"/>
    </source>
</evidence>
<gene>
    <name evidence="2" type="ORF">ADEAN_000518700</name>
</gene>
<feature type="compositionally biased region" description="Polar residues" evidence="1">
    <location>
        <begin position="108"/>
        <end position="124"/>
    </location>
</feature>
<feature type="compositionally biased region" description="Low complexity" evidence="1">
    <location>
        <begin position="87"/>
        <end position="106"/>
    </location>
</feature>
<keyword evidence="3" id="KW-1185">Reference proteome</keyword>
<sequence length="267" mass="28447">MYTTKDAIMAYAALTQRQQPTDSASLFADYFSICKQYSDTPVARETHQMYVKRVDHLRELLRQQRLKKPLLHKPDAPAAGDSLRPVSSSSNMNNNNSMSRGSSRGNASLVSDTSRSPPTLTGITAVTKRLGGNHNEEGDTNSTNNGMEASLNSAEGTEANAQGDLLSPGSSLSRRSTTSAGGVSTRTTAHMVNSFSNSLSTGTATEASLKNVSGSHRNTASSYVILRSEWGPGVLPRAALQAVECVCRHPCRGAGGHRADVGHRLRG</sequence>
<name>A0A7G2CFA4_9TRYP</name>
<feature type="compositionally biased region" description="Low complexity" evidence="1">
    <location>
        <begin position="165"/>
        <end position="182"/>
    </location>
</feature>
<dbReference type="Proteomes" id="UP000515908">
    <property type="component" value="Chromosome 09"/>
</dbReference>
<dbReference type="EMBL" id="LR877153">
    <property type="protein sequence ID" value="CAD2217707.1"/>
    <property type="molecule type" value="Genomic_DNA"/>
</dbReference>
<dbReference type="VEuPathDB" id="TriTrypDB:ADEAN_000518700"/>
<organism evidence="2 3">
    <name type="scientific">Angomonas deanei</name>
    <dbReference type="NCBI Taxonomy" id="59799"/>
    <lineage>
        <taxon>Eukaryota</taxon>
        <taxon>Discoba</taxon>
        <taxon>Euglenozoa</taxon>
        <taxon>Kinetoplastea</taxon>
        <taxon>Metakinetoplastina</taxon>
        <taxon>Trypanosomatida</taxon>
        <taxon>Trypanosomatidae</taxon>
        <taxon>Strigomonadinae</taxon>
        <taxon>Angomonas</taxon>
    </lineage>
</organism>
<dbReference type="AlphaFoldDB" id="A0A7G2CFA4"/>
<evidence type="ECO:0000313" key="3">
    <source>
        <dbReference type="Proteomes" id="UP000515908"/>
    </source>
</evidence>
<proteinExistence type="predicted"/>
<feature type="compositionally biased region" description="Polar residues" evidence="1">
    <location>
        <begin position="140"/>
        <end position="155"/>
    </location>
</feature>
<accession>A0A7G2CFA4</accession>